<evidence type="ECO:0000313" key="2">
    <source>
        <dbReference type="Proteomes" id="UP001218579"/>
    </source>
</evidence>
<protein>
    <submittedName>
        <fullName evidence="1">Uncharacterized protein</fullName>
    </submittedName>
</protein>
<comment type="caution">
    <text evidence="1">The sequence shown here is derived from an EMBL/GenBank/DDBJ whole genome shotgun (WGS) entry which is preliminary data.</text>
</comment>
<name>A0ABT5HGM7_9CAUL</name>
<sequence>MKQHNCQPDHKLGRFVCRACLRQSLKPLTGFTCTGVPIRSALKGGAA</sequence>
<proteinExistence type="predicted"/>
<evidence type="ECO:0000313" key="1">
    <source>
        <dbReference type="EMBL" id="MDC7675407.1"/>
    </source>
</evidence>
<reference evidence="1 2" key="1">
    <citation type="submission" date="2023-01" db="EMBL/GenBank/DDBJ databases">
        <title>Novel species of the genus Asticcacaulis isolated from rivers.</title>
        <authorList>
            <person name="Lu H."/>
        </authorList>
    </citation>
    <scope>NUCLEOTIDE SEQUENCE [LARGE SCALE GENOMIC DNA]</scope>
    <source>
        <strain evidence="1 2">LKC15W</strain>
    </source>
</reference>
<dbReference type="Proteomes" id="UP001218579">
    <property type="component" value="Unassembled WGS sequence"/>
</dbReference>
<organism evidence="1 2">
    <name type="scientific">Asticcacaulis machinosus</name>
    <dbReference type="NCBI Taxonomy" id="2984211"/>
    <lineage>
        <taxon>Bacteria</taxon>
        <taxon>Pseudomonadati</taxon>
        <taxon>Pseudomonadota</taxon>
        <taxon>Alphaproteobacteria</taxon>
        <taxon>Caulobacterales</taxon>
        <taxon>Caulobacteraceae</taxon>
        <taxon>Asticcacaulis</taxon>
    </lineage>
</organism>
<keyword evidence="2" id="KW-1185">Reference proteome</keyword>
<accession>A0ABT5HGM7</accession>
<dbReference type="RefSeq" id="WP_272743713.1">
    <property type="nucleotide sequence ID" value="NZ_JAQQKV010000001.1"/>
</dbReference>
<dbReference type="EMBL" id="JAQQKV010000001">
    <property type="protein sequence ID" value="MDC7675407.1"/>
    <property type="molecule type" value="Genomic_DNA"/>
</dbReference>
<gene>
    <name evidence="1" type="ORF">PQU98_04650</name>
</gene>